<evidence type="ECO:0000256" key="10">
    <source>
        <dbReference type="SAM" id="MobiDB-lite"/>
    </source>
</evidence>
<dbReference type="PROSITE" id="PS51194">
    <property type="entry name" value="HELICASE_CTER"/>
    <property type="match status" value="1"/>
</dbReference>
<dbReference type="InterPro" id="IPR044749">
    <property type="entry name" value="FANCM_DEXDc"/>
</dbReference>
<evidence type="ECO:0000256" key="6">
    <source>
        <dbReference type="ARBA" id="ARBA00022840"/>
    </source>
</evidence>
<gene>
    <name evidence="13" type="ORF">CPB83DRAFT_841976</name>
</gene>
<keyword evidence="6" id="KW-0067">ATP-binding</keyword>
<feature type="compositionally biased region" description="Low complexity" evidence="10">
    <location>
        <begin position="836"/>
        <end position="861"/>
    </location>
</feature>
<evidence type="ECO:0000313" key="14">
    <source>
        <dbReference type="Proteomes" id="UP000807306"/>
    </source>
</evidence>
<dbReference type="GO" id="GO:0009378">
    <property type="term" value="F:four-way junction helicase activity"/>
    <property type="evidence" value="ECO:0007669"/>
    <property type="project" value="TreeGrafter"/>
</dbReference>
<sequence length="1375" mass="152930">MSSDGYFGDDFDFDESALAQIDAIEAAHFSQIPKTTSASTKRPGLAQEDSFDGFSDMDEAALAELEQFDAVIEDIYQGKTQPAAGPSKITRTPSSNMLQTTLTGEIIRPSNSSSTVSKPRSTMQRTTSNSKNVFGKQARKTKTWDQTAFAQSGSKKSKTKSKGKGKEDDNSDEEQVEFKQFPAPFMPSNNQPPAMKLEVDLLEARHWIFPTNRSKRDYQFNIIRHCLFENTLVALPTGLGKTFIAGVVMLNYYRWFPEGKVVFVAPTKPLVGQQVTACHETCGIPGGVSIEMTGEVPRAQRIKYWAEKRVFFMTPQTLVNDLVKETCDPRDIVLLVIDEAHRATGNYAYNQVMRALMPKNPHFRVLALTATPGNEVEAVQSLIDGLHISHIEIRNEESLDLRQYIHKKNFIAHIIKANEPVTKIRDLIVACMKPYIQQVVQGGLMRAGESAVSMHPYRPQALMKEAHKSGKAWLFSSLSKLSKLCRAMMYLLTGSIESCHQCLQEIADETENNDETNGQKKSKGKKLKDDPNFRTIMQEMEMQHSAGYSLHPKMEELLNILIQHFGKQTDGKDDSCVMVFSSYRAVVDRIVEELSKHKPLLRPTRFIGQGTDKQGRKGLAQKEQLEVIEKFQAGEYNILVATSIGEEGLDIGEIDVTICYDADKAPTRMIQRFGRTGRKREGTIHALLSEEREELNIEKAEARYFEVQKTIAKGEMYELYADVERLIPEHMKPECIEKVVEIQKYVREKKSPRKKAAAGTSQAPKRKRNDDIGRNIPDGASMGFVSVKDLVTKGPKKKKMKVAKDFDACGEDDETDEDIESGRVALPRRTQSAVLGSPSSKASSAPKGRLRKAATATGAKATKPRTKKAQKEKQEKKFTLSQFSKQGDDDSDDMDIEYGAIAVKALKASSKHAPRSVSPDVDMDEDDNVPVRTTPKKKSHLKKTRSRTILSPLQEPSTPPVKAELSILELTDSEPELTGKRQNSPSPVRLPPAHPSPARSEGNMGWLVDDDDDDIGIDIVNSSPSVAKIMRRQSPADRDKISAGDQSIEMSWPTKSTPIKKARGLSRQPTDDSLIEFVDDIPKLLSKGKGKANQGSRSSSPEVLVSMNSNIPRTSDSLIRKQPQNSNQPSSPTWNGSSSPLYPTKELSAMPPPALPRTFLSSGPSATHSTPEPSHPVRPLGYQAKRRRIVFDNLESPFMDEPPLSQRRLHRVESTPINQGNKNPTKGKDKVKKTKRVKPSLLGKNKNLIFDGEAAHSGEEVSEGISNSEDDVESESDRMFIKDSPLTQASTSYEQTQFYQKSLMTQYNNGPQAGPGFTRAPVRIRPFGNIDGPRIPNQRGLPSSSPPDPDEELDTYEYGSFVVADDEDVSYLLDQ</sequence>
<accession>A0A9P6JX62</accession>
<dbReference type="GO" id="GO:0016787">
    <property type="term" value="F:hydrolase activity"/>
    <property type="evidence" value="ECO:0007669"/>
    <property type="project" value="UniProtKB-KW"/>
</dbReference>
<evidence type="ECO:0000259" key="11">
    <source>
        <dbReference type="PROSITE" id="PS51192"/>
    </source>
</evidence>
<dbReference type="InterPro" id="IPR014001">
    <property type="entry name" value="Helicase_ATP-bd"/>
</dbReference>
<feature type="domain" description="Helicase ATP-binding" evidence="11">
    <location>
        <begin position="222"/>
        <end position="390"/>
    </location>
</feature>
<keyword evidence="14" id="KW-1185">Reference proteome</keyword>
<dbReference type="InterPro" id="IPR039686">
    <property type="entry name" value="FANCM/Mph1-like_ID"/>
</dbReference>
<feature type="domain" description="Helicase C-terminal" evidence="12">
    <location>
        <begin position="561"/>
        <end position="727"/>
    </location>
</feature>
<feature type="compositionally biased region" description="Polar residues" evidence="10">
    <location>
        <begin position="947"/>
        <end position="956"/>
    </location>
</feature>
<dbReference type="GO" id="GO:0045003">
    <property type="term" value="P:double-strand break repair via synthesis-dependent strand annealing"/>
    <property type="evidence" value="ECO:0007669"/>
    <property type="project" value="TreeGrafter"/>
</dbReference>
<dbReference type="Pfam" id="PF00271">
    <property type="entry name" value="Helicase_C"/>
    <property type="match status" value="1"/>
</dbReference>
<feature type="region of interest" description="Disordered" evidence="10">
    <location>
        <begin position="809"/>
        <end position="894"/>
    </location>
</feature>
<feature type="region of interest" description="Disordered" evidence="10">
    <location>
        <begin position="1306"/>
        <end position="1356"/>
    </location>
</feature>
<dbReference type="PANTHER" id="PTHR14025:SF20">
    <property type="entry name" value="FANCONI ANEMIA GROUP M PROTEIN"/>
    <property type="match status" value="1"/>
</dbReference>
<dbReference type="Proteomes" id="UP000807306">
    <property type="component" value="Unassembled WGS sequence"/>
</dbReference>
<comment type="catalytic activity">
    <reaction evidence="8 9">
        <text>ATP + H2O = ADP + phosphate + H(+)</text>
        <dbReference type="Rhea" id="RHEA:13065"/>
        <dbReference type="ChEBI" id="CHEBI:15377"/>
        <dbReference type="ChEBI" id="CHEBI:15378"/>
        <dbReference type="ChEBI" id="CHEBI:30616"/>
        <dbReference type="ChEBI" id="CHEBI:43474"/>
        <dbReference type="ChEBI" id="CHEBI:456216"/>
        <dbReference type="EC" id="3.6.4.12"/>
    </reaction>
</comment>
<name>A0A9P6JX62_9AGAR</name>
<evidence type="ECO:0000256" key="4">
    <source>
        <dbReference type="ARBA" id="ARBA00022801"/>
    </source>
</evidence>
<feature type="compositionally biased region" description="Acidic residues" evidence="10">
    <location>
        <begin position="809"/>
        <end position="819"/>
    </location>
</feature>
<evidence type="ECO:0000313" key="13">
    <source>
        <dbReference type="EMBL" id="KAF9535565.1"/>
    </source>
</evidence>
<protein>
    <recommendedName>
        <fullName evidence="9">ATP-dependent DNA helicase</fullName>
        <ecNumber evidence="9">3.6.4.12</ecNumber>
    </recommendedName>
</protein>
<feature type="region of interest" description="Disordered" evidence="10">
    <location>
        <begin position="1085"/>
        <end position="1278"/>
    </location>
</feature>
<keyword evidence="3" id="KW-0547">Nucleotide-binding</keyword>
<evidence type="ECO:0000256" key="1">
    <source>
        <dbReference type="ARBA" id="ARBA00004123"/>
    </source>
</evidence>
<feature type="region of interest" description="Disordered" evidence="10">
    <location>
        <begin position="31"/>
        <end position="51"/>
    </location>
</feature>
<feature type="region of interest" description="Disordered" evidence="10">
    <location>
        <begin position="101"/>
        <end position="176"/>
    </location>
</feature>
<feature type="compositionally biased region" description="Polar residues" evidence="10">
    <location>
        <begin position="1044"/>
        <end position="1057"/>
    </location>
</feature>
<dbReference type="InterPro" id="IPR027417">
    <property type="entry name" value="P-loop_NTPase"/>
</dbReference>
<dbReference type="FunFam" id="3.40.50.300:FF:000861">
    <property type="entry name" value="Fanconi anemia, complementation group M"/>
    <property type="match status" value="1"/>
</dbReference>
<dbReference type="InterPro" id="IPR011545">
    <property type="entry name" value="DEAD/DEAH_box_helicase_dom"/>
</dbReference>
<dbReference type="PROSITE" id="PS51192">
    <property type="entry name" value="HELICASE_ATP_BIND_1"/>
    <property type="match status" value="1"/>
</dbReference>
<proteinExistence type="inferred from homology"/>
<dbReference type="EC" id="3.6.4.12" evidence="9"/>
<keyword evidence="4" id="KW-0378">Hydrolase</keyword>
<evidence type="ECO:0000259" key="12">
    <source>
        <dbReference type="PROSITE" id="PS51194"/>
    </source>
</evidence>
<feature type="compositionally biased region" description="Polar residues" evidence="10">
    <location>
        <begin position="1159"/>
        <end position="1172"/>
    </location>
</feature>
<dbReference type="SMART" id="SM00487">
    <property type="entry name" value="DEXDc"/>
    <property type="match status" value="1"/>
</dbReference>
<dbReference type="CDD" id="cd18033">
    <property type="entry name" value="DEXDc_FANCM"/>
    <property type="match status" value="1"/>
</dbReference>
<evidence type="ECO:0000256" key="7">
    <source>
        <dbReference type="ARBA" id="ARBA00023242"/>
    </source>
</evidence>
<feature type="region of interest" description="Disordered" evidence="10">
    <location>
        <begin position="511"/>
        <end position="531"/>
    </location>
</feature>
<dbReference type="GO" id="GO:0005634">
    <property type="term" value="C:nucleus"/>
    <property type="evidence" value="ECO:0007669"/>
    <property type="project" value="UniProtKB-SubCell"/>
</dbReference>
<evidence type="ECO:0000256" key="9">
    <source>
        <dbReference type="RuleBase" id="RU367027"/>
    </source>
</evidence>
<feature type="region of interest" description="Disordered" evidence="10">
    <location>
        <begin position="1026"/>
        <end position="1073"/>
    </location>
</feature>
<dbReference type="GO" id="GO:0000400">
    <property type="term" value="F:four-way junction DNA binding"/>
    <property type="evidence" value="ECO:0007669"/>
    <property type="project" value="TreeGrafter"/>
</dbReference>
<dbReference type="SUPFAM" id="SSF52540">
    <property type="entry name" value="P-loop containing nucleoside triphosphate hydrolases"/>
    <property type="match status" value="1"/>
</dbReference>
<feature type="region of interest" description="Disordered" evidence="10">
    <location>
        <begin position="906"/>
        <end position="1010"/>
    </location>
</feature>
<dbReference type="SMART" id="SM00490">
    <property type="entry name" value="HELICc"/>
    <property type="match status" value="1"/>
</dbReference>
<comment type="similarity">
    <text evidence="2 9">Belongs to the DEAD box helicase family. DEAH subfamily. FANCM sub-subfamily.</text>
</comment>
<dbReference type="Pfam" id="PF00270">
    <property type="entry name" value="DEAD"/>
    <property type="match status" value="1"/>
</dbReference>
<comment type="function">
    <text evidence="9">ATP-dependent DNA helicase involved in DNA damage repair by homologous recombination and in genome maintenance. Capable of unwinding D-loops. Plays a role in limiting crossover recombinants during mitotic DNA double-strand break (DSB) repair. Component of a FANCM-MHF complex which promotes gene conversion at blocked replication forks, probably by reversal of the stalled fork.</text>
</comment>
<comment type="caution">
    <text evidence="13">The sequence shown here is derived from an EMBL/GenBank/DDBJ whole genome shotgun (WGS) entry which is preliminary data.</text>
</comment>
<feature type="compositionally biased region" description="Basic residues" evidence="10">
    <location>
        <begin position="934"/>
        <end position="946"/>
    </location>
</feature>
<keyword evidence="7" id="KW-0539">Nucleus</keyword>
<dbReference type="CDD" id="cd12091">
    <property type="entry name" value="FANCM_ID"/>
    <property type="match status" value="1"/>
</dbReference>
<dbReference type="GO" id="GO:0036297">
    <property type="term" value="P:interstrand cross-link repair"/>
    <property type="evidence" value="ECO:0007669"/>
    <property type="project" value="UniProtKB-ARBA"/>
</dbReference>
<feature type="compositionally biased region" description="Polar residues" evidence="10">
    <location>
        <begin position="1093"/>
        <end position="1141"/>
    </location>
</feature>
<keyword evidence="5" id="KW-0347">Helicase</keyword>
<reference evidence="13" key="1">
    <citation type="submission" date="2020-11" db="EMBL/GenBank/DDBJ databases">
        <authorList>
            <consortium name="DOE Joint Genome Institute"/>
            <person name="Ahrendt S."/>
            <person name="Riley R."/>
            <person name="Andreopoulos W."/>
            <person name="Labutti K."/>
            <person name="Pangilinan J."/>
            <person name="Ruiz-Duenas F.J."/>
            <person name="Barrasa J.M."/>
            <person name="Sanchez-Garcia M."/>
            <person name="Camarero S."/>
            <person name="Miyauchi S."/>
            <person name="Serrano A."/>
            <person name="Linde D."/>
            <person name="Babiker R."/>
            <person name="Drula E."/>
            <person name="Ayuso-Fernandez I."/>
            <person name="Pacheco R."/>
            <person name="Padilla G."/>
            <person name="Ferreira P."/>
            <person name="Barriuso J."/>
            <person name="Kellner H."/>
            <person name="Castanera R."/>
            <person name="Alfaro M."/>
            <person name="Ramirez L."/>
            <person name="Pisabarro A.G."/>
            <person name="Kuo A."/>
            <person name="Tritt A."/>
            <person name="Lipzen A."/>
            <person name="He G."/>
            <person name="Yan M."/>
            <person name="Ng V."/>
            <person name="Cullen D."/>
            <person name="Martin F."/>
            <person name="Rosso M.-N."/>
            <person name="Henrissat B."/>
            <person name="Hibbett D."/>
            <person name="Martinez A.T."/>
            <person name="Grigoriev I.V."/>
        </authorList>
    </citation>
    <scope>NUCLEOTIDE SEQUENCE</scope>
    <source>
        <strain evidence="13">CBS 506.95</strain>
    </source>
</reference>
<comment type="subcellular location">
    <subcellularLocation>
        <location evidence="1 9">Nucleus</location>
    </subcellularLocation>
</comment>
<evidence type="ECO:0000256" key="2">
    <source>
        <dbReference type="ARBA" id="ARBA00009889"/>
    </source>
</evidence>
<feature type="compositionally biased region" description="Basic and acidic residues" evidence="10">
    <location>
        <begin position="869"/>
        <end position="878"/>
    </location>
</feature>
<feature type="region of interest" description="Disordered" evidence="10">
    <location>
        <begin position="750"/>
        <end position="779"/>
    </location>
</feature>
<dbReference type="EMBL" id="MU157824">
    <property type="protein sequence ID" value="KAF9535565.1"/>
    <property type="molecule type" value="Genomic_DNA"/>
</dbReference>
<evidence type="ECO:0000256" key="5">
    <source>
        <dbReference type="ARBA" id="ARBA00022806"/>
    </source>
</evidence>
<evidence type="ECO:0000256" key="8">
    <source>
        <dbReference type="ARBA" id="ARBA00047995"/>
    </source>
</evidence>
<dbReference type="CDD" id="cd18801">
    <property type="entry name" value="SF2_C_FANCM_Hef"/>
    <property type="match status" value="1"/>
</dbReference>
<evidence type="ECO:0000256" key="3">
    <source>
        <dbReference type="ARBA" id="ARBA00022741"/>
    </source>
</evidence>
<organism evidence="13 14">
    <name type="scientific">Crepidotus variabilis</name>
    <dbReference type="NCBI Taxonomy" id="179855"/>
    <lineage>
        <taxon>Eukaryota</taxon>
        <taxon>Fungi</taxon>
        <taxon>Dikarya</taxon>
        <taxon>Basidiomycota</taxon>
        <taxon>Agaricomycotina</taxon>
        <taxon>Agaricomycetes</taxon>
        <taxon>Agaricomycetidae</taxon>
        <taxon>Agaricales</taxon>
        <taxon>Agaricineae</taxon>
        <taxon>Crepidotaceae</taxon>
        <taxon>Crepidotus</taxon>
    </lineage>
</organism>
<dbReference type="PANTHER" id="PTHR14025">
    <property type="entry name" value="FANCONI ANEMIA GROUP M FANCM FAMILY MEMBER"/>
    <property type="match status" value="1"/>
</dbReference>
<dbReference type="InterPro" id="IPR001650">
    <property type="entry name" value="Helicase_C-like"/>
</dbReference>
<feature type="compositionally biased region" description="Polar residues" evidence="10">
    <location>
        <begin position="101"/>
        <end position="132"/>
    </location>
</feature>
<comment type="subunit">
    <text evidence="9">Interacts with the MHF histone-fold complex to form the FANCM-MHF complex.</text>
</comment>
<dbReference type="GO" id="GO:0043138">
    <property type="term" value="F:3'-5' DNA helicase activity"/>
    <property type="evidence" value="ECO:0007669"/>
    <property type="project" value="InterPro"/>
</dbReference>
<dbReference type="Gene3D" id="3.40.50.300">
    <property type="entry name" value="P-loop containing nucleotide triphosphate hydrolases"/>
    <property type="match status" value="2"/>
</dbReference>
<dbReference type="OrthoDB" id="164902at2759"/>
<feature type="compositionally biased region" description="Basic residues" evidence="10">
    <location>
        <begin position="1229"/>
        <end position="1238"/>
    </location>
</feature>
<dbReference type="GO" id="GO:0005524">
    <property type="term" value="F:ATP binding"/>
    <property type="evidence" value="ECO:0007669"/>
    <property type="project" value="UniProtKB-UniRule"/>
</dbReference>